<keyword evidence="3" id="KW-1185">Reference proteome</keyword>
<gene>
    <name evidence="2" type="ORF">EEDITHA_LOCUS12995</name>
</gene>
<accession>A0AAU9UDZ5</accession>
<dbReference type="InterPro" id="IPR005135">
    <property type="entry name" value="Endo/exonuclease/phosphatase"/>
</dbReference>
<evidence type="ECO:0000259" key="1">
    <source>
        <dbReference type="Pfam" id="PF03372"/>
    </source>
</evidence>
<proteinExistence type="predicted"/>
<dbReference type="EMBL" id="CAKOGL010000018">
    <property type="protein sequence ID" value="CAH2097816.1"/>
    <property type="molecule type" value="Genomic_DNA"/>
</dbReference>
<feature type="domain" description="Endonuclease/exonuclease/phosphatase" evidence="1">
    <location>
        <begin position="161"/>
        <end position="258"/>
    </location>
</feature>
<dbReference type="SUPFAM" id="SSF56219">
    <property type="entry name" value="DNase I-like"/>
    <property type="match status" value="1"/>
</dbReference>
<name>A0AAU9UDZ5_EUPED</name>
<dbReference type="Pfam" id="PF03372">
    <property type="entry name" value="Exo_endo_phos"/>
    <property type="match status" value="1"/>
</dbReference>
<sequence>MRPYRCLKCAESHPTKNCPKVGRTTPATCALCLGPHPSNYKGCEVYKEILVTKIQKRTTLRPQTNLNAITQLQDQTKNTTKTDTEKPKYYSDVVKGTPDKSFNLPSQQENYQQITYNRIEEIFIKQSEKIDMILQQMILQHDGSLDNSSQQTDKVRKLKIATWNINGLSPNKSEVDILLKIHDLDILLISETHFTNSNHVNISNYNIYTTNHPDGTAHGGTAVVIRSSIEHYELPQFKTEHIQATSVSVQDKNGNFNVSSVYCLQSIK</sequence>
<dbReference type="Proteomes" id="UP001153954">
    <property type="component" value="Unassembled WGS sequence"/>
</dbReference>
<dbReference type="AlphaFoldDB" id="A0AAU9UDZ5"/>
<comment type="caution">
    <text evidence="2">The sequence shown here is derived from an EMBL/GenBank/DDBJ whole genome shotgun (WGS) entry which is preliminary data.</text>
</comment>
<dbReference type="InterPro" id="IPR036691">
    <property type="entry name" value="Endo/exonu/phosph_ase_sf"/>
</dbReference>
<dbReference type="Gene3D" id="3.60.10.10">
    <property type="entry name" value="Endonuclease/exonuclease/phosphatase"/>
    <property type="match status" value="1"/>
</dbReference>
<evidence type="ECO:0000313" key="2">
    <source>
        <dbReference type="EMBL" id="CAH2097816.1"/>
    </source>
</evidence>
<reference evidence="2" key="1">
    <citation type="submission" date="2022-03" db="EMBL/GenBank/DDBJ databases">
        <authorList>
            <person name="Tunstrom K."/>
        </authorList>
    </citation>
    <scope>NUCLEOTIDE SEQUENCE</scope>
</reference>
<organism evidence="2 3">
    <name type="scientific">Euphydryas editha</name>
    <name type="common">Edith's checkerspot</name>
    <dbReference type="NCBI Taxonomy" id="104508"/>
    <lineage>
        <taxon>Eukaryota</taxon>
        <taxon>Metazoa</taxon>
        <taxon>Ecdysozoa</taxon>
        <taxon>Arthropoda</taxon>
        <taxon>Hexapoda</taxon>
        <taxon>Insecta</taxon>
        <taxon>Pterygota</taxon>
        <taxon>Neoptera</taxon>
        <taxon>Endopterygota</taxon>
        <taxon>Lepidoptera</taxon>
        <taxon>Glossata</taxon>
        <taxon>Ditrysia</taxon>
        <taxon>Papilionoidea</taxon>
        <taxon>Nymphalidae</taxon>
        <taxon>Nymphalinae</taxon>
        <taxon>Euphydryas</taxon>
    </lineage>
</organism>
<dbReference type="GO" id="GO:0003824">
    <property type="term" value="F:catalytic activity"/>
    <property type="evidence" value="ECO:0007669"/>
    <property type="project" value="InterPro"/>
</dbReference>
<evidence type="ECO:0000313" key="3">
    <source>
        <dbReference type="Proteomes" id="UP001153954"/>
    </source>
</evidence>
<protein>
    <recommendedName>
        <fullName evidence="1">Endonuclease/exonuclease/phosphatase domain-containing protein</fullName>
    </recommendedName>
</protein>